<protein>
    <submittedName>
        <fullName evidence="1">Uncharacterized protein</fullName>
    </submittedName>
</protein>
<gene>
    <name evidence="1" type="ORF">EEDITHA_LOCUS3654</name>
</gene>
<accession>A0AAU9TJU2</accession>
<dbReference type="Proteomes" id="UP001153954">
    <property type="component" value="Unassembled WGS sequence"/>
</dbReference>
<proteinExistence type="predicted"/>
<dbReference type="AlphaFoldDB" id="A0AAU9TJU2"/>
<sequence>MTNQMARTKNVLNCLAWYSNIKEKIGSESNLTLDKNDLPRINKFLNFIFGQRTDETETGETDNVLKVYSLDTLEYVSEKEKCKELTPKFRRPFQISPVWDKDIIRSIEDHSKKKV</sequence>
<evidence type="ECO:0000313" key="2">
    <source>
        <dbReference type="Proteomes" id="UP001153954"/>
    </source>
</evidence>
<comment type="caution">
    <text evidence="1">The sequence shown here is derived from an EMBL/GenBank/DDBJ whole genome shotgun (WGS) entry which is preliminary data.</text>
</comment>
<evidence type="ECO:0000313" key="1">
    <source>
        <dbReference type="EMBL" id="CAH2087385.1"/>
    </source>
</evidence>
<keyword evidence="2" id="KW-1185">Reference proteome</keyword>
<reference evidence="1" key="1">
    <citation type="submission" date="2022-03" db="EMBL/GenBank/DDBJ databases">
        <authorList>
            <person name="Tunstrom K."/>
        </authorList>
    </citation>
    <scope>NUCLEOTIDE SEQUENCE</scope>
</reference>
<organism evidence="1 2">
    <name type="scientific">Euphydryas editha</name>
    <name type="common">Edith's checkerspot</name>
    <dbReference type="NCBI Taxonomy" id="104508"/>
    <lineage>
        <taxon>Eukaryota</taxon>
        <taxon>Metazoa</taxon>
        <taxon>Ecdysozoa</taxon>
        <taxon>Arthropoda</taxon>
        <taxon>Hexapoda</taxon>
        <taxon>Insecta</taxon>
        <taxon>Pterygota</taxon>
        <taxon>Neoptera</taxon>
        <taxon>Endopterygota</taxon>
        <taxon>Lepidoptera</taxon>
        <taxon>Glossata</taxon>
        <taxon>Ditrysia</taxon>
        <taxon>Papilionoidea</taxon>
        <taxon>Nymphalidae</taxon>
        <taxon>Nymphalinae</taxon>
        <taxon>Euphydryas</taxon>
    </lineage>
</organism>
<name>A0AAU9TJU2_EUPED</name>
<dbReference type="EMBL" id="CAKOGL010000006">
    <property type="protein sequence ID" value="CAH2087385.1"/>
    <property type="molecule type" value="Genomic_DNA"/>
</dbReference>